<evidence type="ECO:0000259" key="2">
    <source>
        <dbReference type="Pfam" id="PF24626"/>
    </source>
</evidence>
<evidence type="ECO:0000313" key="3">
    <source>
        <dbReference type="EMBL" id="OJD10843.1"/>
    </source>
</evidence>
<dbReference type="InterPro" id="IPR056924">
    <property type="entry name" value="SH3_Tf2-1"/>
</dbReference>
<comment type="subunit">
    <text evidence="1">Component of the NuA4 histone acetyltransferase complex.</text>
</comment>
<evidence type="ECO:0000256" key="1">
    <source>
        <dbReference type="ARBA" id="ARBA00011353"/>
    </source>
</evidence>
<dbReference type="SUPFAM" id="SSF54160">
    <property type="entry name" value="Chromo domain-like"/>
    <property type="match status" value="1"/>
</dbReference>
<reference evidence="3 4" key="1">
    <citation type="submission" date="2015-07" db="EMBL/GenBank/DDBJ databases">
        <title>Emmonsia species relationships and genome sequence.</title>
        <authorList>
            <consortium name="The Broad Institute Genomics Platform"/>
            <person name="Cuomo C.A."/>
            <person name="Munoz J.F."/>
            <person name="Imamovic A."/>
            <person name="Priest M.E."/>
            <person name="Young S."/>
            <person name="Clay O.K."/>
            <person name="McEwen J.G."/>
        </authorList>
    </citation>
    <scope>NUCLEOTIDE SEQUENCE [LARGE SCALE GENOMIC DNA]</scope>
    <source>
        <strain evidence="3 4">UAMH 9510</strain>
    </source>
</reference>
<proteinExistence type="predicted"/>
<dbReference type="PANTHER" id="PTHR46148">
    <property type="entry name" value="CHROMO DOMAIN-CONTAINING PROTEIN"/>
    <property type="match status" value="1"/>
</dbReference>
<name>A0A1J9PSK6_9EURO</name>
<dbReference type="PANTHER" id="PTHR46148:SF52">
    <property type="entry name" value="OS04G0603800 PROTEIN"/>
    <property type="match status" value="1"/>
</dbReference>
<dbReference type="Pfam" id="PF24626">
    <property type="entry name" value="SH3_Tf2-1"/>
    <property type="match status" value="1"/>
</dbReference>
<protein>
    <recommendedName>
        <fullName evidence="2">Tf2-1-like SH3-like domain-containing protein</fullName>
    </recommendedName>
</protein>
<dbReference type="STRING" id="1447872.A0A1J9PSK6"/>
<dbReference type="Proteomes" id="UP000182235">
    <property type="component" value="Unassembled WGS sequence"/>
</dbReference>
<keyword evidence="4" id="KW-1185">Reference proteome</keyword>
<dbReference type="EMBL" id="LGRN01000678">
    <property type="protein sequence ID" value="OJD10843.1"/>
    <property type="molecule type" value="Genomic_DNA"/>
</dbReference>
<organism evidence="3 4">
    <name type="scientific">Emergomyces pasteurianus Ep9510</name>
    <dbReference type="NCBI Taxonomy" id="1447872"/>
    <lineage>
        <taxon>Eukaryota</taxon>
        <taxon>Fungi</taxon>
        <taxon>Dikarya</taxon>
        <taxon>Ascomycota</taxon>
        <taxon>Pezizomycotina</taxon>
        <taxon>Eurotiomycetes</taxon>
        <taxon>Eurotiomycetidae</taxon>
        <taxon>Onygenales</taxon>
        <taxon>Ajellomycetaceae</taxon>
        <taxon>Emergomyces</taxon>
    </lineage>
</organism>
<accession>A0A1J9PSK6</accession>
<dbReference type="InterPro" id="IPR016197">
    <property type="entry name" value="Chromo-like_dom_sf"/>
</dbReference>
<evidence type="ECO:0000313" key="4">
    <source>
        <dbReference type="Proteomes" id="UP000182235"/>
    </source>
</evidence>
<sequence length="109" mass="13057">MTFLIGDQVLLSVKNIKTTRLCKKLSDRWFEPFLVIRIIEKQAYELKLTSGFKSIHPVFHVFYLESYRQRPGEEPPRPEGVEIEEETEYLVEEILNKQIHYNKIQYLVK</sequence>
<comment type="caution">
    <text evidence="3">The sequence shown here is derived from an EMBL/GenBank/DDBJ whole genome shotgun (WGS) entry which is preliminary data.</text>
</comment>
<gene>
    <name evidence="3" type="ORF">AJ78_08255</name>
</gene>
<dbReference type="VEuPathDB" id="FungiDB:AJ78_08255"/>
<dbReference type="AlphaFoldDB" id="A0A1J9PSK6"/>
<feature type="domain" description="Tf2-1-like SH3-like" evidence="2">
    <location>
        <begin position="6"/>
        <end position="68"/>
    </location>
</feature>
<dbReference type="OrthoDB" id="4177918at2759"/>